<accession>A0A484BDG8</accession>
<organism evidence="2 3">
    <name type="scientific">Drosophila navojoa</name>
    <name type="common">Fruit fly</name>
    <dbReference type="NCBI Taxonomy" id="7232"/>
    <lineage>
        <taxon>Eukaryota</taxon>
        <taxon>Metazoa</taxon>
        <taxon>Ecdysozoa</taxon>
        <taxon>Arthropoda</taxon>
        <taxon>Hexapoda</taxon>
        <taxon>Insecta</taxon>
        <taxon>Pterygota</taxon>
        <taxon>Neoptera</taxon>
        <taxon>Endopterygota</taxon>
        <taxon>Diptera</taxon>
        <taxon>Brachycera</taxon>
        <taxon>Muscomorpha</taxon>
        <taxon>Ephydroidea</taxon>
        <taxon>Drosophilidae</taxon>
        <taxon>Drosophila</taxon>
    </lineage>
</organism>
<keyword evidence="3" id="KW-1185">Reference proteome</keyword>
<dbReference type="EMBL" id="LSRL02000052">
    <property type="protein sequence ID" value="TDG46897.1"/>
    <property type="molecule type" value="Genomic_DNA"/>
</dbReference>
<evidence type="ECO:0000313" key="2">
    <source>
        <dbReference type="EMBL" id="TDG46897.1"/>
    </source>
</evidence>
<reference evidence="2 3" key="1">
    <citation type="journal article" date="2019" name="J. Hered.">
        <title>An Improved Genome Assembly for Drosophila navojoa, the Basal Species in the mojavensis Cluster.</title>
        <authorList>
            <person name="Vanderlinde T."/>
            <person name="Dupim E.G."/>
            <person name="Nazario-Yepiz N.O."/>
            <person name="Carvalho A.B."/>
        </authorList>
    </citation>
    <scope>NUCLEOTIDE SEQUENCE [LARGE SCALE GENOMIC DNA]</scope>
    <source>
        <strain evidence="2">Navoj_Jal97</strain>
        <tissue evidence="2">Whole organism</tissue>
    </source>
</reference>
<name>A0A484BDG8_DRONA</name>
<feature type="compositionally biased region" description="Basic residues" evidence="1">
    <location>
        <begin position="1"/>
        <end position="12"/>
    </location>
</feature>
<evidence type="ECO:0000313" key="3">
    <source>
        <dbReference type="Proteomes" id="UP000295192"/>
    </source>
</evidence>
<gene>
    <name evidence="2" type="ORF">AWZ03_006781</name>
</gene>
<sequence length="98" mass="11372">MRKHWTRARPRRAGPGEELSSVSGMDSIVRQKKSETCIQSALPRQMNVQQQQQQQEQEEQEDGNANVMPIPMADGRWSRSWRPFAGAARLRLLPMMYF</sequence>
<dbReference type="Proteomes" id="UP000295192">
    <property type="component" value="Unassembled WGS sequence"/>
</dbReference>
<dbReference type="AlphaFoldDB" id="A0A484BDG8"/>
<comment type="caution">
    <text evidence="2">The sequence shown here is derived from an EMBL/GenBank/DDBJ whole genome shotgun (WGS) entry which is preliminary data.</text>
</comment>
<protein>
    <submittedName>
        <fullName evidence="2">Uncharacterized protein</fullName>
    </submittedName>
</protein>
<proteinExistence type="predicted"/>
<feature type="region of interest" description="Disordered" evidence="1">
    <location>
        <begin position="1"/>
        <end position="76"/>
    </location>
</feature>
<evidence type="ECO:0000256" key="1">
    <source>
        <dbReference type="SAM" id="MobiDB-lite"/>
    </source>
</evidence>